<feature type="transmembrane region" description="Helical" evidence="7">
    <location>
        <begin position="79"/>
        <end position="112"/>
    </location>
</feature>
<keyword evidence="2" id="KW-1003">Cell membrane</keyword>
<feature type="transmembrane region" description="Helical" evidence="7">
    <location>
        <begin position="242"/>
        <end position="261"/>
    </location>
</feature>
<keyword evidence="4 7" id="KW-1133">Transmembrane helix</keyword>
<evidence type="ECO:0000256" key="2">
    <source>
        <dbReference type="ARBA" id="ARBA00022475"/>
    </source>
</evidence>
<dbReference type="GO" id="GO:0005886">
    <property type="term" value="C:plasma membrane"/>
    <property type="evidence" value="ECO:0007669"/>
    <property type="project" value="UniProtKB-SubCell"/>
</dbReference>
<organism evidence="10 11">
    <name type="scientific">Thalassospira povalilytica</name>
    <dbReference type="NCBI Taxonomy" id="732237"/>
    <lineage>
        <taxon>Bacteria</taxon>
        <taxon>Pseudomonadati</taxon>
        <taxon>Pseudomonadota</taxon>
        <taxon>Alphaproteobacteria</taxon>
        <taxon>Rhodospirillales</taxon>
        <taxon>Thalassospiraceae</taxon>
        <taxon>Thalassospira</taxon>
    </lineage>
</organism>
<dbReference type="Proteomes" id="UP000664405">
    <property type="component" value="Unassembled WGS sequence"/>
</dbReference>
<gene>
    <name evidence="10" type="ORF">JF547_19365</name>
</gene>
<evidence type="ECO:0000256" key="8">
    <source>
        <dbReference type="SAM" id="SignalP"/>
    </source>
</evidence>
<dbReference type="Pfam" id="PF02690">
    <property type="entry name" value="Na_Pi_cotrans"/>
    <property type="match status" value="2"/>
</dbReference>
<sequence length="597" mass="64182">MTALFKPVIASAILLLLTIPVAKAADDFVPLETGAMMVGLVGGLALFLYGMDHLAIALKTLAGARLRFILSKMTRNRFMAVLSGALVTGLVQSSSVTTVLVVGFVSAGLMPFAQSIAVIMGANVGSTLTAQIIAFRVDAVAPLVMAIGFGLTMMATRKRVAMAGKAILGTGMLFFGMGMMSDAMEPLRTYPPFIDLMAEMQNPVLAIIVAAFFTALVQSSAATTGIIIVLAGQGLVTLDGGIALIFGANIGTCVTALLVTIGKGRDALRTAIGHVLFNVGGVFLWLPFIGQLSEFVTDISFATNGGQTDIAREIANAHSIFNIANVILMITFVPWIARLIEKIVPPETVIDPPLDPSPKYLMAEVTNTPAAAIALLRNEVIHMGDIVTDVVRRGRENMRKPTSKKLQRIAELDDGVDSLQDAIALFASKMRRSELLPGELDRLQNELEVSNHLEAVGDLVAEEMVELVSELMDLRQIPSEERRAQITELFEIAENCLKQALTAYSGDDMETARAVLARDQEFGAKMEVTLHRISDAIGPRDVDIRCYRINVALVERINRLFQRACRIAHVTISGLDGHKAAGDDVQSPPTVTLPETF</sequence>
<feature type="transmembrane region" description="Helical" evidence="7">
    <location>
        <begin position="34"/>
        <end position="58"/>
    </location>
</feature>
<evidence type="ECO:0000313" key="10">
    <source>
        <dbReference type="EMBL" id="MBN8198635.1"/>
    </source>
</evidence>
<keyword evidence="5 7" id="KW-0472">Membrane</keyword>
<dbReference type="GO" id="GO:0005436">
    <property type="term" value="F:sodium:phosphate symporter activity"/>
    <property type="evidence" value="ECO:0007669"/>
    <property type="project" value="InterPro"/>
</dbReference>
<evidence type="ECO:0000256" key="4">
    <source>
        <dbReference type="ARBA" id="ARBA00022989"/>
    </source>
</evidence>
<reference evidence="10" key="1">
    <citation type="submission" date="2020-12" db="EMBL/GenBank/DDBJ databases">
        <title>Oil enriched cultivation method for isolating marine PHA-producing bacteria.</title>
        <authorList>
            <person name="Zheng W."/>
            <person name="Yu S."/>
            <person name="Huang Y."/>
        </authorList>
    </citation>
    <scope>NUCLEOTIDE SEQUENCE</scope>
    <source>
        <strain evidence="10">SY-2-3</strain>
    </source>
</reference>
<dbReference type="NCBIfam" id="NF037997">
    <property type="entry name" value="Na_Pi_symport"/>
    <property type="match status" value="1"/>
</dbReference>
<dbReference type="InterPro" id="IPR026022">
    <property type="entry name" value="PhoU_dom"/>
</dbReference>
<dbReference type="PANTHER" id="PTHR10010:SF46">
    <property type="entry name" value="SODIUM-DEPENDENT PHOSPHATE TRANSPORT PROTEIN 2B"/>
    <property type="match status" value="1"/>
</dbReference>
<keyword evidence="8" id="KW-0732">Signal</keyword>
<dbReference type="Pfam" id="PF01895">
    <property type="entry name" value="PhoU"/>
    <property type="match status" value="1"/>
</dbReference>
<keyword evidence="3 7" id="KW-0812">Transmembrane</keyword>
<dbReference type="Gene3D" id="1.20.58.220">
    <property type="entry name" value="Phosphate transport system protein phou homolog 2, domain 2"/>
    <property type="match status" value="1"/>
</dbReference>
<feature type="transmembrane region" description="Helical" evidence="7">
    <location>
        <begin position="204"/>
        <end position="230"/>
    </location>
</feature>
<feature type="signal peptide" evidence="8">
    <location>
        <begin position="1"/>
        <end position="24"/>
    </location>
</feature>
<feature type="region of interest" description="Disordered" evidence="6">
    <location>
        <begin position="578"/>
        <end position="597"/>
    </location>
</feature>
<feature type="chain" id="PRO_5034967255" evidence="8">
    <location>
        <begin position="25"/>
        <end position="597"/>
    </location>
</feature>
<evidence type="ECO:0000256" key="6">
    <source>
        <dbReference type="SAM" id="MobiDB-lite"/>
    </source>
</evidence>
<feature type="transmembrane region" description="Helical" evidence="7">
    <location>
        <begin position="132"/>
        <end position="154"/>
    </location>
</feature>
<dbReference type="EMBL" id="JAEKJW010000004">
    <property type="protein sequence ID" value="MBN8198635.1"/>
    <property type="molecule type" value="Genomic_DNA"/>
</dbReference>
<evidence type="ECO:0000259" key="9">
    <source>
        <dbReference type="Pfam" id="PF01895"/>
    </source>
</evidence>
<dbReference type="PANTHER" id="PTHR10010">
    <property type="entry name" value="SOLUTE CARRIER FAMILY 34 SODIUM PHOSPHATE , MEMBER 2-RELATED"/>
    <property type="match status" value="1"/>
</dbReference>
<evidence type="ECO:0000256" key="3">
    <source>
        <dbReference type="ARBA" id="ARBA00022692"/>
    </source>
</evidence>
<feature type="transmembrane region" description="Helical" evidence="7">
    <location>
        <begin position="267"/>
        <end position="286"/>
    </location>
</feature>
<feature type="compositionally biased region" description="Polar residues" evidence="6">
    <location>
        <begin position="587"/>
        <end position="597"/>
    </location>
</feature>
<dbReference type="InterPro" id="IPR003841">
    <property type="entry name" value="Na/Pi_transpt"/>
</dbReference>
<evidence type="ECO:0000313" key="11">
    <source>
        <dbReference type="Proteomes" id="UP000664405"/>
    </source>
</evidence>
<comment type="subcellular location">
    <subcellularLocation>
        <location evidence="1">Cell membrane</location>
        <topology evidence="1">Multi-pass membrane protein</topology>
    </subcellularLocation>
</comment>
<dbReference type="InterPro" id="IPR038078">
    <property type="entry name" value="PhoU-like_sf"/>
</dbReference>
<evidence type="ECO:0000256" key="5">
    <source>
        <dbReference type="ARBA" id="ARBA00023136"/>
    </source>
</evidence>
<evidence type="ECO:0000256" key="7">
    <source>
        <dbReference type="SAM" id="Phobius"/>
    </source>
</evidence>
<dbReference type="RefSeq" id="WP_206928400.1">
    <property type="nucleotide sequence ID" value="NZ_JAEKJW010000004.1"/>
</dbReference>
<dbReference type="SUPFAM" id="SSF109755">
    <property type="entry name" value="PhoU-like"/>
    <property type="match status" value="1"/>
</dbReference>
<feature type="domain" description="PhoU" evidence="9">
    <location>
        <begin position="381"/>
        <end position="460"/>
    </location>
</feature>
<dbReference type="GO" id="GO:0044341">
    <property type="term" value="P:sodium-dependent phosphate transport"/>
    <property type="evidence" value="ECO:0007669"/>
    <property type="project" value="InterPro"/>
</dbReference>
<name>A0A8I1MAV1_9PROT</name>
<accession>A0A8I1MAV1</accession>
<protein>
    <submittedName>
        <fullName evidence="10">Na/Pi cotransporter family protein</fullName>
    </submittedName>
</protein>
<dbReference type="NCBIfam" id="TIGR00704">
    <property type="entry name" value="NaPi_cotrn_rel"/>
    <property type="match status" value="1"/>
</dbReference>
<proteinExistence type="predicted"/>
<feature type="transmembrane region" description="Helical" evidence="7">
    <location>
        <begin position="166"/>
        <end position="184"/>
    </location>
</feature>
<feature type="transmembrane region" description="Helical" evidence="7">
    <location>
        <begin position="320"/>
        <end position="337"/>
    </location>
</feature>
<comment type="caution">
    <text evidence="10">The sequence shown here is derived from an EMBL/GenBank/DDBJ whole genome shotgun (WGS) entry which is preliminary data.</text>
</comment>
<dbReference type="InterPro" id="IPR004633">
    <property type="entry name" value="NaPi_cotrn-rel/YqeW-like"/>
</dbReference>
<dbReference type="AlphaFoldDB" id="A0A8I1MAV1"/>
<evidence type="ECO:0000256" key="1">
    <source>
        <dbReference type="ARBA" id="ARBA00004651"/>
    </source>
</evidence>